<evidence type="ECO:0000256" key="1">
    <source>
        <dbReference type="SAM" id="SignalP"/>
    </source>
</evidence>
<dbReference type="Proteomes" id="UP001215280">
    <property type="component" value="Unassembled WGS sequence"/>
</dbReference>
<organism evidence="2 3">
    <name type="scientific">Mycena maculata</name>
    <dbReference type="NCBI Taxonomy" id="230809"/>
    <lineage>
        <taxon>Eukaryota</taxon>
        <taxon>Fungi</taxon>
        <taxon>Dikarya</taxon>
        <taxon>Basidiomycota</taxon>
        <taxon>Agaricomycotina</taxon>
        <taxon>Agaricomycetes</taxon>
        <taxon>Agaricomycetidae</taxon>
        <taxon>Agaricales</taxon>
        <taxon>Marasmiineae</taxon>
        <taxon>Mycenaceae</taxon>
        <taxon>Mycena</taxon>
    </lineage>
</organism>
<sequence length="167" mass="17550">MFSFSLLFLPLPLFFHVASGLLNVSVDDTDMSMITYEGTWDPASSHKSSLDFGGSHTLSTDGAANATFKFTGVAVYYLAPRWPYAVNTELTLDGGKSVIVNLTDPDASTTVSGGSESAEWSVAWSATGLSNSTHNLFLSMAPGGDVIVADGFMCVPSSHSSVIANPL</sequence>
<keyword evidence="1" id="KW-0732">Signal</keyword>
<reference evidence="2" key="1">
    <citation type="submission" date="2023-03" db="EMBL/GenBank/DDBJ databases">
        <title>Massive genome expansion in bonnet fungi (Mycena s.s.) driven by repeated elements and novel gene families across ecological guilds.</title>
        <authorList>
            <consortium name="Lawrence Berkeley National Laboratory"/>
            <person name="Harder C.B."/>
            <person name="Miyauchi S."/>
            <person name="Viragh M."/>
            <person name="Kuo A."/>
            <person name="Thoen E."/>
            <person name="Andreopoulos B."/>
            <person name="Lu D."/>
            <person name="Skrede I."/>
            <person name="Drula E."/>
            <person name="Henrissat B."/>
            <person name="Morin E."/>
            <person name="Kohler A."/>
            <person name="Barry K."/>
            <person name="LaButti K."/>
            <person name="Morin E."/>
            <person name="Salamov A."/>
            <person name="Lipzen A."/>
            <person name="Mereny Z."/>
            <person name="Hegedus B."/>
            <person name="Baldrian P."/>
            <person name="Stursova M."/>
            <person name="Weitz H."/>
            <person name="Taylor A."/>
            <person name="Grigoriev I.V."/>
            <person name="Nagy L.G."/>
            <person name="Martin F."/>
            <person name="Kauserud H."/>
        </authorList>
    </citation>
    <scope>NUCLEOTIDE SEQUENCE</scope>
    <source>
        <strain evidence="2">CBHHK188m</strain>
    </source>
</reference>
<feature type="chain" id="PRO_5042122982" evidence="1">
    <location>
        <begin position="21"/>
        <end position="167"/>
    </location>
</feature>
<gene>
    <name evidence="2" type="ORF">DFH07DRAFT_752195</name>
</gene>
<comment type="caution">
    <text evidence="2">The sequence shown here is derived from an EMBL/GenBank/DDBJ whole genome shotgun (WGS) entry which is preliminary data.</text>
</comment>
<protein>
    <submittedName>
        <fullName evidence="2">Uncharacterized protein</fullName>
    </submittedName>
</protein>
<feature type="signal peptide" evidence="1">
    <location>
        <begin position="1"/>
        <end position="20"/>
    </location>
</feature>
<dbReference type="AlphaFoldDB" id="A0AAD7IBN8"/>
<dbReference type="EMBL" id="JARJLG010000132">
    <property type="protein sequence ID" value="KAJ7739467.1"/>
    <property type="molecule type" value="Genomic_DNA"/>
</dbReference>
<evidence type="ECO:0000313" key="3">
    <source>
        <dbReference type="Proteomes" id="UP001215280"/>
    </source>
</evidence>
<proteinExistence type="predicted"/>
<name>A0AAD7IBN8_9AGAR</name>
<keyword evidence="3" id="KW-1185">Reference proteome</keyword>
<evidence type="ECO:0000313" key="2">
    <source>
        <dbReference type="EMBL" id="KAJ7739467.1"/>
    </source>
</evidence>
<accession>A0AAD7IBN8</accession>
<dbReference type="Gene3D" id="2.60.120.260">
    <property type="entry name" value="Galactose-binding domain-like"/>
    <property type="match status" value="1"/>
</dbReference>